<evidence type="ECO:0000256" key="1">
    <source>
        <dbReference type="ARBA" id="ARBA00001936"/>
    </source>
</evidence>
<keyword evidence="3" id="KW-0479">Metal-binding</keyword>
<evidence type="ECO:0000256" key="2">
    <source>
        <dbReference type="ARBA" id="ARBA00001946"/>
    </source>
</evidence>
<dbReference type="GO" id="GO:0010945">
    <property type="term" value="F:coenzyme A diphosphatase activity"/>
    <property type="evidence" value="ECO:0007669"/>
    <property type="project" value="InterPro"/>
</dbReference>
<organism evidence="8 9">
    <name type="scientific">Zygosaccharomyces rouxii</name>
    <dbReference type="NCBI Taxonomy" id="4956"/>
    <lineage>
        <taxon>Eukaryota</taxon>
        <taxon>Fungi</taxon>
        <taxon>Dikarya</taxon>
        <taxon>Ascomycota</taxon>
        <taxon>Saccharomycotina</taxon>
        <taxon>Saccharomycetes</taxon>
        <taxon>Saccharomycetales</taxon>
        <taxon>Saccharomycetaceae</taxon>
        <taxon>Zygosaccharomyces</taxon>
    </lineage>
</organism>
<protein>
    <recommendedName>
        <fullName evidence="7">Nudix hydrolase domain-containing protein</fullName>
    </recommendedName>
</protein>
<evidence type="ECO:0000256" key="4">
    <source>
        <dbReference type="ARBA" id="ARBA00022801"/>
    </source>
</evidence>
<dbReference type="PANTHER" id="PTHR12992">
    <property type="entry name" value="NUDIX HYDROLASE"/>
    <property type="match status" value="1"/>
</dbReference>
<evidence type="ECO:0000256" key="3">
    <source>
        <dbReference type="ARBA" id="ARBA00022723"/>
    </source>
</evidence>
<evidence type="ECO:0000313" key="8">
    <source>
        <dbReference type="EMBL" id="GAV55301.1"/>
    </source>
</evidence>
<dbReference type="Gene3D" id="3.90.79.10">
    <property type="entry name" value="Nucleoside Triphosphate Pyrophosphohydrolase"/>
    <property type="match status" value="1"/>
</dbReference>
<dbReference type="GO" id="GO:0046872">
    <property type="term" value="F:metal ion binding"/>
    <property type="evidence" value="ECO:0007669"/>
    <property type="project" value="UniProtKB-KW"/>
</dbReference>
<evidence type="ECO:0000313" key="9">
    <source>
        <dbReference type="Proteomes" id="UP000187013"/>
    </source>
</evidence>
<dbReference type="InterPro" id="IPR015797">
    <property type="entry name" value="NUDIX_hydrolase-like_dom_sf"/>
</dbReference>
<dbReference type="CDD" id="cd03426">
    <property type="entry name" value="NUDIX_CoAse_Nudt7"/>
    <property type="match status" value="1"/>
</dbReference>
<comment type="cofactor">
    <cofactor evidence="2">
        <name>Mg(2+)</name>
        <dbReference type="ChEBI" id="CHEBI:18420"/>
    </cofactor>
</comment>
<accession>A0A1Q3AHW6</accession>
<dbReference type="GO" id="GO:0015938">
    <property type="term" value="P:coenzyme A catabolic process"/>
    <property type="evidence" value="ECO:0007669"/>
    <property type="project" value="TreeGrafter"/>
</dbReference>
<dbReference type="EMBL" id="BDGX01000045">
    <property type="protein sequence ID" value="GAV55301.1"/>
    <property type="molecule type" value="Genomic_DNA"/>
</dbReference>
<name>A0A1Q3AHW6_ZYGRO</name>
<dbReference type="SUPFAM" id="SSF55811">
    <property type="entry name" value="Nudix"/>
    <property type="match status" value="1"/>
</dbReference>
<dbReference type="InterPro" id="IPR045121">
    <property type="entry name" value="CoAse"/>
</dbReference>
<comment type="caution">
    <text evidence="8">The sequence shown here is derived from an EMBL/GenBank/DDBJ whole genome shotgun (WGS) entry which is preliminary data.</text>
</comment>
<gene>
    <name evidence="8" type="ORF">ZYGR_0AS06250</name>
</gene>
<keyword evidence="6" id="KW-0464">Manganese</keyword>
<evidence type="ECO:0000259" key="7">
    <source>
        <dbReference type="PROSITE" id="PS51462"/>
    </source>
</evidence>
<feature type="domain" description="Nudix hydrolase" evidence="7">
    <location>
        <begin position="29"/>
        <end position="191"/>
    </location>
</feature>
<dbReference type="Proteomes" id="UP000187013">
    <property type="component" value="Unassembled WGS sequence"/>
</dbReference>
<keyword evidence="5" id="KW-0460">Magnesium</keyword>
<comment type="cofactor">
    <cofactor evidence="1">
        <name>Mn(2+)</name>
        <dbReference type="ChEBI" id="CHEBI:29035"/>
    </cofactor>
</comment>
<reference evidence="8 9" key="1">
    <citation type="submission" date="2016-08" db="EMBL/GenBank/DDBJ databases">
        <title>Draft genome sequence of allopolyploid Zygosaccharomyces rouxii.</title>
        <authorList>
            <person name="Watanabe J."/>
            <person name="Uehara K."/>
            <person name="Mogi Y."/>
            <person name="Tsukioka Y."/>
        </authorList>
    </citation>
    <scope>NUCLEOTIDE SEQUENCE [LARGE SCALE GENOMIC DNA]</scope>
    <source>
        <strain evidence="8 9">NBRC 110957</strain>
    </source>
</reference>
<proteinExistence type="predicted"/>
<sequence length="323" mass="37207">MFKASRLLDNLRQFRYPNLLPLSSSWPAYRRSAVLIVLFVGQRGELRILLTKRSKGLNSFSGHISLPGGKADSAEETFETVARREAQEEIGLPEDPEALREKFNMKIEHICLEIPCYLSRTFLSVKPLVCLLSNFEHKGLKEDLPLDGSRFTAALNPGETASIFSVPLMDMIAHLLPEDSGYRKEYIDRKEYFPRWGELNWPLRHYYYPAENPYDVSWLNDIEDNSSCDEFERTQGQRDLWGLTAKILYDVARVAQGMVTSNNEKFDIGHEELIYGLKEFGGQLQPIKSSWESNMARGSRDHKFGDVIPRFYMDKLTSITCKY</sequence>
<dbReference type="OrthoDB" id="206213at2759"/>
<dbReference type="AlphaFoldDB" id="A0A1Q3AHW6"/>
<evidence type="ECO:0000256" key="5">
    <source>
        <dbReference type="ARBA" id="ARBA00022842"/>
    </source>
</evidence>
<evidence type="ECO:0000256" key="6">
    <source>
        <dbReference type="ARBA" id="ARBA00023211"/>
    </source>
</evidence>
<keyword evidence="4" id="KW-0378">Hydrolase</keyword>
<dbReference type="InterPro" id="IPR000086">
    <property type="entry name" value="NUDIX_hydrolase_dom"/>
</dbReference>
<dbReference type="PROSITE" id="PS51462">
    <property type="entry name" value="NUDIX"/>
    <property type="match status" value="1"/>
</dbReference>
<dbReference type="PANTHER" id="PTHR12992:SF24">
    <property type="entry name" value="PEROXISOMAL COENZYME A DIPHOSPHATASE NUDT7"/>
    <property type="match status" value="1"/>
</dbReference>
<dbReference type="Pfam" id="PF00293">
    <property type="entry name" value="NUDIX"/>
    <property type="match status" value="1"/>
</dbReference>